<dbReference type="InterPro" id="IPR018060">
    <property type="entry name" value="HTH_AraC"/>
</dbReference>
<evidence type="ECO:0000313" key="6">
    <source>
        <dbReference type="Proteomes" id="UP000515860"/>
    </source>
</evidence>
<dbReference type="AlphaFoldDB" id="A0A7G9GCE6"/>
<keyword evidence="6" id="KW-1185">Reference proteome</keyword>
<name>A0A7G9GCE6_9FIRM</name>
<dbReference type="Gene3D" id="1.10.10.60">
    <property type="entry name" value="Homeodomain-like"/>
    <property type="match status" value="1"/>
</dbReference>
<dbReference type="PROSITE" id="PS01124">
    <property type="entry name" value="HTH_ARAC_FAMILY_2"/>
    <property type="match status" value="1"/>
</dbReference>
<evidence type="ECO:0000256" key="1">
    <source>
        <dbReference type="ARBA" id="ARBA00023015"/>
    </source>
</evidence>
<evidence type="ECO:0000256" key="3">
    <source>
        <dbReference type="ARBA" id="ARBA00023163"/>
    </source>
</evidence>
<keyword evidence="2" id="KW-0238">DNA-binding</keyword>
<dbReference type="InterPro" id="IPR009057">
    <property type="entry name" value="Homeodomain-like_sf"/>
</dbReference>
<proteinExistence type="predicted"/>
<dbReference type="KEGG" id="whj:H9Q79_16690"/>
<protein>
    <submittedName>
        <fullName evidence="5">Helix-turn-helix transcriptional regulator</fullName>
    </submittedName>
</protein>
<organism evidence="5 6">
    <name type="scientific">Wansuia hejianensis</name>
    <dbReference type="NCBI Taxonomy" id="2763667"/>
    <lineage>
        <taxon>Bacteria</taxon>
        <taxon>Bacillati</taxon>
        <taxon>Bacillota</taxon>
        <taxon>Clostridia</taxon>
        <taxon>Lachnospirales</taxon>
        <taxon>Lachnospiraceae</taxon>
        <taxon>Wansuia</taxon>
    </lineage>
</organism>
<reference evidence="5 6" key="1">
    <citation type="submission" date="2020-08" db="EMBL/GenBank/DDBJ databases">
        <authorList>
            <person name="Liu C."/>
            <person name="Sun Q."/>
        </authorList>
    </citation>
    <scope>NUCLEOTIDE SEQUENCE [LARGE SCALE GENOMIC DNA]</scope>
    <source>
        <strain evidence="5 6">NSJ-29</strain>
    </source>
</reference>
<dbReference type="Gene3D" id="2.60.120.10">
    <property type="entry name" value="Jelly Rolls"/>
    <property type="match status" value="1"/>
</dbReference>
<evidence type="ECO:0000259" key="4">
    <source>
        <dbReference type="PROSITE" id="PS01124"/>
    </source>
</evidence>
<dbReference type="InterPro" id="IPR037923">
    <property type="entry name" value="HTH-like"/>
</dbReference>
<sequence>MERVELDIRYENSHFTILCKNSPTDAPASYVQYLHTHRLSELHGIISGQGILHTNNGQHLLKPGDCLLIGPFVPHYFSLDPGSTLVRLEAYIRADGSDPADLYSSIINRSDVRIWSLDDAAFSYFRQAVEELSACRAGYLEAASAYLTLLLTELLRQNNSYLSSSDQKESKSTLEFQIAAQIDVFFSENYNQPVTIDDLSEYLNVSSRQAQRLVYRYCGTTFRQKIIFIRMEFAKRYLEETKLPIAQISELIGYEYPSSFCKAFYKQLGLTPDSYRRQVHESINA</sequence>
<dbReference type="Proteomes" id="UP000515860">
    <property type="component" value="Chromosome"/>
</dbReference>
<accession>A0A7G9GCE6</accession>
<dbReference type="PANTHER" id="PTHR43280:SF28">
    <property type="entry name" value="HTH-TYPE TRANSCRIPTIONAL ACTIVATOR RHAS"/>
    <property type="match status" value="1"/>
</dbReference>
<dbReference type="InterPro" id="IPR003313">
    <property type="entry name" value="AraC-bd"/>
</dbReference>
<keyword evidence="3" id="KW-0804">Transcription</keyword>
<dbReference type="Pfam" id="PF12833">
    <property type="entry name" value="HTH_18"/>
    <property type="match status" value="1"/>
</dbReference>
<keyword evidence="1" id="KW-0805">Transcription regulation</keyword>
<dbReference type="RefSeq" id="WP_249328763.1">
    <property type="nucleotide sequence ID" value="NZ_CP060635.1"/>
</dbReference>
<evidence type="ECO:0000256" key="2">
    <source>
        <dbReference type="ARBA" id="ARBA00023125"/>
    </source>
</evidence>
<dbReference type="SUPFAM" id="SSF46689">
    <property type="entry name" value="Homeodomain-like"/>
    <property type="match status" value="1"/>
</dbReference>
<dbReference type="SMART" id="SM00342">
    <property type="entry name" value="HTH_ARAC"/>
    <property type="match status" value="1"/>
</dbReference>
<dbReference type="InterPro" id="IPR014710">
    <property type="entry name" value="RmlC-like_jellyroll"/>
</dbReference>
<evidence type="ECO:0000313" key="5">
    <source>
        <dbReference type="EMBL" id="QNM08478.1"/>
    </source>
</evidence>
<dbReference type="SUPFAM" id="SSF51215">
    <property type="entry name" value="Regulatory protein AraC"/>
    <property type="match status" value="1"/>
</dbReference>
<dbReference type="Pfam" id="PF02311">
    <property type="entry name" value="AraC_binding"/>
    <property type="match status" value="1"/>
</dbReference>
<dbReference type="PANTHER" id="PTHR43280">
    <property type="entry name" value="ARAC-FAMILY TRANSCRIPTIONAL REGULATOR"/>
    <property type="match status" value="1"/>
</dbReference>
<dbReference type="GO" id="GO:0003700">
    <property type="term" value="F:DNA-binding transcription factor activity"/>
    <property type="evidence" value="ECO:0007669"/>
    <property type="project" value="InterPro"/>
</dbReference>
<gene>
    <name evidence="5" type="ORF">H9Q79_16690</name>
</gene>
<dbReference type="EMBL" id="CP060635">
    <property type="protein sequence ID" value="QNM08478.1"/>
    <property type="molecule type" value="Genomic_DNA"/>
</dbReference>
<feature type="domain" description="HTH araC/xylS-type" evidence="4">
    <location>
        <begin position="180"/>
        <end position="278"/>
    </location>
</feature>
<dbReference type="GO" id="GO:0043565">
    <property type="term" value="F:sequence-specific DNA binding"/>
    <property type="evidence" value="ECO:0007669"/>
    <property type="project" value="InterPro"/>
</dbReference>